<dbReference type="SUPFAM" id="SSF53254">
    <property type="entry name" value="Phosphoglycerate mutase-like"/>
    <property type="match status" value="1"/>
</dbReference>
<feature type="active site" description="Tele-phosphohistidine intermediate" evidence="1">
    <location>
        <position position="19"/>
    </location>
</feature>
<dbReference type="InterPro" id="IPR050275">
    <property type="entry name" value="PGM_Phosphatase"/>
</dbReference>
<dbReference type="AlphaFoldDB" id="A8R0K7"/>
<evidence type="ECO:0000313" key="4">
    <source>
        <dbReference type="EMBL" id="BAF92606.1"/>
    </source>
</evidence>
<gene>
    <name evidence="4" type="primary">pctX</name>
    <name evidence="3" type="synonym">ptmV</name>
</gene>
<reference evidence="4" key="1">
    <citation type="journal article" date="2007" name="J. Antibiot.">
        <title>Cloning of the pactamycin biosynthetic gene cluster and characterization of a crucial glycosyltransferase prior to a unique cyclopentane ring formation.</title>
        <authorList>
            <person name="Kudo F."/>
            <person name="Kasama Y."/>
            <person name="Hirayama T."/>
            <person name="Eguchi T."/>
        </authorList>
    </citation>
    <scope>NUCLEOTIDE SEQUENCE</scope>
    <source>
        <strain evidence="4">NBRC 13433</strain>
    </source>
</reference>
<dbReference type="PANTHER" id="PTHR48100">
    <property type="entry name" value="BROAD-SPECIFICITY PHOSPHATASE YOR283W-RELATED"/>
    <property type="match status" value="1"/>
</dbReference>
<feature type="binding site" evidence="2">
    <location>
        <position position="71"/>
    </location>
    <ligand>
        <name>substrate</name>
    </ligand>
</feature>
<dbReference type="CDD" id="cd07067">
    <property type="entry name" value="HP_PGM_like"/>
    <property type="match status" value="1"/>
</dbReference>
<protein>
    <submittedName>
        <fullName evidence="4">Putative phosphatase</fullName>
    </submittedName>
</protein>
<feature type="active site" description="Proton donor/acceptor" evidence="1">
    <location>
        <position position="96"/>
    </location>
</feature>
<dbReference type="InterPro" id="IPR029033">
    <property type="entry name" value="His_PPase_superfam"/>
</dbReference>
<evidence type="ECO:0000313" key="3">
    <source>
        <dbReference type="EMBL" id="ACJ24880.1"/>
    </source>
</evidence>
<dbReference type="PANTHER" id="PTHR48100:SF59">
    <property type="entry name" value="ADENOSYLCOBALAMIN_ALPHA-RIBAZOLE PHOSPHATASE"/>
    <property type="match status" value="1"/>
</dbReference>
<organism evidence="4">
    <name type="scientific">Streptomyces pactum</name>
    <dbReference type="NCBI Taxonomy" id="68249"/>
    <lineage>
        <taxon>Bacteria</taxon>
        <taxon>Bacillati</taxon>
        <taxon>Actinomycetota</taxon>
        <taxon>Actinomycetes</taxon>
        <taxon>Kitasatosporales</taxon>
        <taxon>Streptomycetaceae</taxon>
        <taxon>Streptomyces</taxon>
    </lineage>
</organism>
<name>A8R0K7_9ACTN</name>
<reference evidence="3" key="2">
    <citation type="submission" date="2008-10" db="EMBL/GenBank/DDBJ databases">
        <title>Deciphering pactamycin biosynthesis and engineered production of new pactamycin analogs.</title>
        <authorList>
            <person name="Ito T."/>
            <person name="Roongsawang N."/>
            <person name="Shirasaka N."/>
            <person name="Lu W."/>
            <person name="Flatt P."/>
            <person name="Kasanah N."/>
            <person name="Miranda C."/>
            <person name="Mahmud T."/>
        </authorList>
    </citation>
    <scope>NUCLEOTIDE SEQUENCE</scope>
    <source>
        <strain evidence="3">ATCC 27456</strain>
    </source>
</reference>
<accession>A8R0K7</accession>
<proteinExistence type="predicted"/>
<dbReference type="GO" id="GO:0005737">
    <property type="term" value="C:cytoplasm"/>
    <property type="evidence" value="ECO:0007669"/>
    <property type="project" value="TreeGrafter"/>
</dbReference>
<sequence length="226" mass="23840">MTLMAYGEQPLTRVLLVRHAQSHASVRKVVAGAATCEGLTEHGREQAGRLAARLAAERLRPDALLTSPVRRARETATVLAAGLGLPEPVVEPEVRELDFGAADGLSIDEYGRRHGTFDMTAEPDRPFAPGGESWSGFRGRAGRVMGELADRYPGGTVLVVCHAGLIVAATSGLLDVAPPVLFTDASPAATSVNEFVRSDTGWSLLRFDDAAHLEGAAGPLPGEPVR</sequence>
<dbReference type="EMBL" id="FJ392609">
    <property type="protein sequence ID" value="ACJ24880.1"/>
    <property type="molecule type" value="Genomic_DNA"/>
</dbReference>
<evidence type="ECO:0000256" key="2">
    <source>
        <dbReference type="PIRSR" id="PIRSR613078-2"/>
    </source>
</evidence>
<dbReference type="EMBL" id="AB303063">
    <property type="protein sequence ID" value="BAF92606.1"/>
    <property type="molecule type" value="Genomic_DNA"/>
</dbReference>
<dbReference type="InterPro" id="IPR013078">
    <property type="entry name" value="His_Pase_superF_clade-1"/>
</dbReference>
<dbReference type="SMART" id="SM00855">
    <property type="entry name" value="PGAM"/>
    <property type="match status" value="1"/>
</dbReference>
<evidence type="ECO:0000256" key="1">
    <source>
        <dbReference type="PIRSR" id="PIRSR613078-1"/>
    </source>
</evidence>
<dbReference type="Pfam" id="PF00300">
    <property type="entry name" value="His_Phos_1"/>
    <property type="match status" value="1"/>
</dbReference>
<dbReference type="Gene3D" id="3.40.50.1240">
    <property type="entry name" value="Phosphoglycerate mutase-like"/>
    <property type="match status" value="1"/>
</dbReference>
<dbReference type="GO" id="GO:0016791">
    <property type="term" value="F:phosphatase activity"/>
    <property type="evidence" value="ECO:0007669"/>
    <property type="project" value="TreeGrafter"/>
</dbReference>